<dbReference type="Pfam" id="PF00271">
    <property type="entry name" value="Helicase_C"/>
    <property type="match status" value="1"/>
</dbReference>
<organism evidence="4 5">
    <name type="scientific">Triparma columacea</name>
    <dbReference type="NCBI Taxonomy" id="722753"/>
    <lineage>
        <taxon>Eukaryota</taxon>
        <taxon>Sar</taxon>
        <taxon>Stramenopiles</taxon>
        <taxon>Ochrophyta</taxon>
        <taxon>Bolidophyceae</taxon>
        <taxon>Parmales</taxon>
        <taxon>Triparmaceae</taxon>
        <taxon>Triparma</taxon>
    </lineage>
</organism>
<dbReference type="Gene3D" id="3.40.50.10810">
    <property type="entry name" value="Tandem AAA-ATPase domain"/>
    <property type="match status" value="1"/>
</dbReference>
<dbReference type="InterPro" id="IPR000330">
    <property type="entry name" value="SNF2_N"/>
</dbReference>
<dbReference type="PANTHER" id="PTHR45766:SF6">
    <property type="entry name" value="SWI_SNF-RELATED MATRIX-ASSOCIATED ACTIN-DEPENDENT REGULATOR OF CHROMATIN SUBFAMILY A-LIKE PROTEIN 1"/>
    <property type="match status" value="1"/>
</dbReference>
<evidence type="ECO:0000259" key="2">
    <source>
        <dbReference type="Pfam" id="PF00176"/>
    </source>
</evidence>
<dbReference type="InterPro" id="IPR038718">
    <property type="entry name" value="SNF2-like_sf"/>
</dbReference>
<dbReference type="SUPFAM" id="SSF52540">
    <property type="entry name" value="P-loop containing nucleoside triphosphate hydrolases"/>
    <property type="match status" value="1"/>
</dbReference>
<feature type="domain" description="SNF2 N-terminal" evidence="2">
    <location>
        <begin position="7"/>
        <end position="111"/>
    </location>
</feature>
<proteinExistence type="predicted"/>
<dbReference type="Pfam" id="PF00176">
    <property type="entry name" value="SNF2-rel_dom"/>
    <property type="match status" value="1"/>
</dbReference>
<evidence type="ECO:0000313" key="5">
    <source>
        <dbReference type="Proteomes" id="UP001165065"/>
    </source>
</evidence>
<accession>A0A9W7GDC1</accession>
<dbReference type="InterPro" id="IPR027417">
    <property type="entry name" value="P-loop_NTPase"/>
</dbReference>
<evidence type="ECO:0000259" key="3">
    <source>
        <dbReference type="Pfam" id="PF00271"/>
    </source>
</evidence>
<gene>
    <name evidence="4" type="ORF">TrCOL_g11643</name>
</gene>
<evidence type="ECO:0000313" key="4">
    <source>
        <dbReference type="EMBL" id="GMI41950.1"/>
    </source>
</evidence>
<dbReference type="GO" id="GO:0043596">
    <property type="term" value="C:nuclear replication fork"/>
    <property type="evidence" value="ECO:0007669"/>
    <property type="project" value="TreeGrafter"/>
</dbReference>
<dbReference type="InterPro" id="IPR049730">
    <property type="entry name" value="SNF2/RAD54-like_C"/>
</dbReference>
<dbReference type="PANTHER" id="PTHR45766">
    <property type="entry name" value="DNA ANNEALING HELICASE AND ENDONUCLEASE ZRANB3 FAMILY MEMBER"/>
    <property type="match status" value="1"/>
</dbReference>
<dbReference type="AlphaFoldDB" id="A0A9W7GDC1"/>
<dbReference type="GO" id="GO:0031297">
    <property type="term" value="P:replication fork processing"/>
    <property type="evidence" value="ECO:0007669"/>
    <property type="project" value="TreeGrafter"/>
</dbReference>
<name>A0A9W7GDC1_9STRA</name>
<comment type="caution">
    <text evidence="4">The sequence shown here is derived from an EMBL/GenBank/DDBJ whole genome shotgun (WGS) entry which is preliminary data.</text>
</comment>
<reference evidence="5" key="1">
    <citation type="journal article" date="2023" name="Commun. Biol.">
        <title>Genome analysis of Parmales, the sister group of diatoms, reveals the evolutionary specialization of diatoms from phago-mixotrophs to photoautotrophs.</title>
        <authorList>
            <person name="Ban H."/>
            <person name="Sato S."/>
            <person name="Yoshikawa S."/>
            <person name="Yamada K."/>
            <person name="Nakamura Y."/>
            <person name="Ichinomiya M."/>
            <person name="Sato N."/>
            <person name="Blanc-Mathieu R."/>
            <person name="Endo H."/>
            <person name="Kuwata A."/>
            <person name="Ogata H."/>
        </authorList>
    </citation>
    <scope>NUCLEOTIDE SEQUENCE [LARGE SCALE GENOMIC DNA]</scope>
</reference>
<dbReference type="OrthoDB" id="2801544at2759"/>
<dbReference type="Proteomes" id="UP001165065">
    <property type="component" value="Unassembled WGS sequence"/>
</dbReference>
<keyword evidence="5" id="KW-1185">Reference proteome</keyword>
<dbReference type="EMBL" id="BRYA01001349">
    <property type="protein sequence ID" value="GMI41950.1"/>
    <property type="molecule type" value="Genomic_DNA"/>
</dbReference>
<dbReference type="InterPro" id="IPR001650">
    <property type="entry name" value="Helicase_C-like"/>
</dbReference>
<sequence>MPICTSAKRRILLSGTPALSKPLELFTQIRCVSKRDDDDMKNGPEDEHSEDPFINYTRFKKRYCARDSGSHKEELFSSLASVMIRRLKKDMLKNLPPKRRRHININLEDESLARKIGSNMVRLREVSTGKMNEIATALESKRLERMADKGIKEIPYTEAMEKMGSYLFQQGMMGSGDKEELEKQKIIWEKEIKENSCKAPFLTGFSIAPRKQEDAHFDGSGGDGEDLATLKKRVLMTLFQDTGIAKVPAIARHVKHFIKEEGGKLLIFAHHKEVLKRIEDECLVDGGCGYIKIDGSTLPQRRQNLVNKFQDDPKCRVALLGITAAGVALTL</sequence>
<dbReference type="GO" id="GO:0006281">
    <property type="term" value="P:DNA repair"/>
    <property type="evidence" value="ECO:0007669"/>
    <property type="project" value="TreeGrafter"/>
</dbReference>
<feature type="domain" description="Helicase C-terminal" evidence="3">
    <location>
        <begin position="254"/>
        <end position="331"/>
    </location>
</feature>
<evidence type="ECO:0000256" key="1">
    <source>
        <dbReference type="ARBA" id="ARBA00022801"/>
    </source>
</evidence>
<protein>
    <submittedName>
        <fullName evidence="4">Uncharacterized protein</fullName>
    </submittedName>
</protein>
<dbReference type="Gene3D" id="3.40.50.300">
    <property type="entry name" value="P-loop containing nucleotide triphosphate hydrolases"/>
    <property type="match status" value="1"/>
</dbReference>
<keyword evidence="1" id="KW-0378">Hydrolase</keyword>
<dbReference type="GO" id="GO:0016787">
    <property type="term" value="F:hydrolase activity"/>
    <property type="evidence" value="ECO:0007669"/>
    <property type="project" value="UniProtKB-KW"/>
</dbReference>
<dbReference type="GO" id="GO:0005524">
    <property type="term" value="F:ATP binding"/>
    <property type="evidence" value="ECO:0007669"/>
    <property type="project" value="InterPro"/>
</dbReference>
<dbReference type="CDD" id="cd18793">
    <property type="entry name" value="SF2_C_SNF"/>
    <property type="match status" value="1"/>
</dbReference>
<feature type="non-terminal residue" evidence="4">
    <location>
        <position position="1"/>
    </location>
</feature>